<dbReference type="PANTHER" id="PTHR47165:SF4">
    <property type="entry name" value="OS03G0429900 PROTEIN"/>
    <property type="match status" value="1"/>
</dbReference>
<accession>A0A444XT25</accession>
<dbReference type="Pfam" id="PF02721">
    <property type="entry name" value="DUF223"/>
    <property type="match status" value="1"/>
</dbReference>
<dbReference type="STRING" id="3818.A0A444XT25"/>
<protein>
    <recommendedName>
        <fullName evidence="1">Replication protein A 70 kDa DNA-binding subunit B/D first OB fold domain-containing protein</fullName>
    </recommendedName>
</protein>
<dbReference type="AlphaFoldDB" id="A0A444XT25"/>
<feature type="domain" description="Replication protein A 70 kDa DNA-binding subunit B/D first OB fold" evidence="1">
    <location>
        <begin position="583"/>
        <end position="685"/>
    </location>
</feature>
<dbReference type="InterPro" id="IPR012340">
    <property type="entry name" value="NA-bd_OB-fold"/>
</dbReference>
<organism evidence="2 3">
    <name type="scientific">Arachis hypogaea</name>
    <name type="common">Peanut</name>
    <dbReference type="NCBI Taxonomy" id="3818"/>
    <lineage>
        <taxon>Eukaryota</taxon>
        <taxon>Viridiplantae</taxon>
        <taxon>Streptophyta</taxon>
        <taxon>Embryophyta</taxon>
        <taxon>Tracheophyta</taxon>
        <taxon>Spermatophyta</taxon>
        <taxon>Magnoliopsida</taxon>
        <taxon>eudicotyledons</taxon>
        <taxon>Gunneridae</taxon>
        <taxon>Pentapetalae</taxon>
        <taxon>rosids</taxon>
        <taxon>fabids</taxon>
        <taxon>Fabales</taxon>
        <taxon>Fabaceae</taxon>
        <taxon>Papilionoideae</taxon>
        <taxon>50 kb inversion clade</taxon>
        <taxon>dalbergioids sensu lato</taxon>
        <taxon>Dalbergieae</taxon>
        <taxon>Pterocarpus clade</taxon>
        <taxon>Arachis</taxon>
    </lineage>
</organism>
<evidence type="ECO:0000313" key="2">
    <source>
        <dbReference type="EMBL" id="RYQ92862.1"/>
    </source>
</evidence>
<evidence type="ECO:0000313" key="3">
    <source>
        <dbReference type="Proteomes" id="UP000289738"/>
    </source>
</evidence>
<dbReference type="EMBL" id="SDMP01000019">
    <property type="protein sequence ID" value="RYQ92862.1"/>
    <property type="molecule type" value="Genomic_DNA"/>
</dbReference>
<evidence type="ECO:0000259" key="1">
    <source>
        <dbReference type="Pfam" id="PF02721"/>
    </source>
</evidence>
<reference evidence="2 3" key="1">
    <citation type="submission" date="2019-01" db="EMBL/GenBank/DDBJ databases">
        <title>Sequencing of cultivated peanut Arachis hypogaea provides insights into genome evolution and oil improvement.</title>
        <authorList>
            <person name="Chen X."/>
        </authorList>
    </citation>
    <scope>NUCLEOTIDE SEQUENCE [LARGE SCALE GENOMIC DNA]</scope>
    <source>
        <strain evidence="3">cv. Fuhuasheng</strain>
        <tissue evidence="2">Leaves</tissue>
    </source>
</reference>
<dbReference type="CDD" id="cd04480">
    <property type="entry name" value="RPA1_DBD_A_like"/>
    <property type="match status" value="1"/>
</dbReference>
<comment type="caution">
    <text evidence="2">The sequence shown here is derived from an EMBL/GenBank/DDBJ whole genome shotgun (WGS) entry which is preliminary data.</text>
</comment>
<keyword evidence="3" id="KW-1185">Reference proteome</keyword>
<dbReference type="SUPFAM" id="SSF50249">
    <property type="entry name" value="Nucleic acid-binding proteins"/>
    <property type="match status" value="2"/>
</dbReference>
<proteinExistence type="predicted"/>
<name>A0A444XT25_ARAHY</name>
<dbReference type="Proteomes" id="UP000289738">
    <property type="component" value="Chromosome B09"/>
</dbReference>
<dbReference type="PANTHER" id="PTHR47165">
    <property type="entry name" value="OS03G0429900 PROTEIN"/>
    <property type="match status" value="1"/>
</dbReference>
<dbReference type="Gene3D" id="2.40.50.140">
    <property type="entry name" value="Nucleic acid-binding proteins"/>
    <property type="match status" value="5"/>
</dbReference>
<gene>
    <name evidence="2" type="ORF">Ahy_B09g099103</name>
</gene>
<dbReference type="InterPro" id="IPR003871">
    <property type="entry name" value="RFA1B/D_OB_1st"/>
</dbReference>
<sequence>MTHFTVVPNTGLNRVIKHQFRLLFQYKTSVVSVVSPRIPHSDFVGIITGVRKERDVASYGKLIKAVVLEVFTDGKKVQCNVFGNDCDLLEYDNLQKYPRSPLIILEGVILQNVINVSRLFINPDISESVEFLSRFSVASYGFSRLVTNDLRYLVSKVDGDYFNPKEISNIQDLHADNGDSHYFVIGTIKEVMEEPDLWYYSCVCDHAIVEHEDLYLCDVCGSCVEHVMVKYGIRVKIHHGGCAILFVLLDNAATKLFGKTCSEAFLRIEEEFPVDHSVLAVCRSYSPQIFDDVVGEEKVFKVEIHSAVDPDYSGCFKIVNVFSHNPEPAATDDYINARLHGPIFPPIYDTYLQYATGEYYKTQVVCDNSIQSETIEDIITDLISPNRCYSDAENGGFVFILVTISFVLKNHKWWFSTCLCGSLVSANKNILSCDLCQLQCIDAVPRFCLKVVVSHANGNNIFVLKDREVGSYCKVVPLKLISSLLHKKVVFMVDARPVGYEMNRSVYIVQQIWDDTSVINVFEAAAEMNEHKIHVLVDSMPEVEDAFSQCESDHEAIEDLHAFYCCHSCLPASIFSVMSLTIDALGKISPWKEAWSIEAKILTIWEDASIVNENMKKLLHMVLMDKQHHKIQATVKDDLITTFIHRLKEGDVFIISDFKVIPNGGLVRVTRHRFRILFKCSTSVVVAASTVIPNPGLSLTSMDQILQKRIDYEYLINFVGVLCGLKRKRDVECNGKILKVMILEVFVDGKKISCNLVGDCSALIDINNKVSLQNVINISRVSINPDMQETVNFMNHIASHYFSRLRSYEVGDLVSVIDDESFDWKLIRTIDNLKGNNEDGQFFVVGKIKEIVEDPEWWVFSCVCGHPIVDDDNVFHCQLCSREV</sequence>